<dbReference type="InterPro" id="IPR030923">
    <property type="entry name" value="LptG"/>
</dbReference>
<evidence type="ECO:0000313" key="10">
    <source>
        <dbReference type="EMBL" id="GGY34318.1"/>
    </source>
</evidence>
<comment type="subunit">
    <text evidence="8">Component of the lipopolysaccharide transport and assembly complex. The LptBFG transporter is composed of two ATP-binding proteins (LptB) and two transmembrane proteins (LptF and LptG).</text>
</comment>
<keyword evidence="11" id="KW-1185">Reference proteome</keyword>
<feature type="transmembrane region" description="Helical" evidence="9">
    <location>
        <begin position="109"/>
        <end position="128"/>
    </location>
</feature>
<name>A0ABQ3A3A2_9GAMM</name>
<evidence type="ECO:0000256" key="7">
    <source>
        <dbReference type="ARBA" id="ARBA00023136"/>
    </source>
</evidence>
<comment type="function">
    <text evidence="1">Part of the ABC transporter complex LptBFG involved in the translocation of lipopolysaccharide (LPS) from the inner membrane to the outer membrane.</text>
</comment>
<feature type="transmembrane region" description="Helical" evidence="9">
    <location>
        <begin position="349"/>
        <end position="367"/>
    </location>
</feature>
<evidence type="ECO:0000256" key="8">
    <source>
        <dbReference type="ARBA" id="ARBA00026081"/>
    </source>
</evidence>
<dbReference type="RefSeq" id="WP_189442352.1">
    <property type="nucleotide sequence ID" value="NZ_BMXT01000005.1"/>
</dbReference>
<feature type="transmembrane region" description="Helical" evidence="9">
    <location>
        <begin position="74"/>
        <end position="97"/>
    </location>
</feature>
<proteinExistence type="inferred from homology"/>
<keyword evidence="4" id="KW-1003">Cell membrane</keyword>
<keyword evidence="5 9" id="KW-0812">Transmembrane</keyword>
<feature type="transmembrane region" description="Helical" evidence="9">
    <location>
        <begin position="320"/>
        <end position="337"/>
    </location>
</feature>
<evidence type="ECO:0000256" key="9">
    <source>
        <dbReference type="SAM" id="Phobius"/>
    </source>
</evidence>
<keyword evidence="6 9" id="KW-1133">Transmembrane helix</keyword>
<evidence type="ECO:0000256" key="4">
    <source>
        <dbReference type="ARBA" id="ARBA00022475"/>
    </source>
</evidence>
<evidence type="ECO:0000313" key="11">
    <source>
        <dbReference type="Proteomes" id="UP000621898"/>
    </source>
</evidence>
<keyword evidence="7 9" id="KW-0472">Membrane</keyword>
<evidence type="ECO:0000256" key="3">
    <source>
        <dbReference type="ARBA" id="ARBA00007725"/>
    </source>
</evidence>
<comment type="caution">
    <text evidence="10">The sequence shown here is derived from an EMBL/GenBank/DDBJ whole genome shotgun (WGS) entry which is preliminary data.</text>
</comment>
<gene>
    <name evidence="10" type="ORF">GCM10008098_29360</name>
</gene>
<dbReference type="EMBL" id="BMXT01000005">
    <property type="protein sequence ID" value="GGY34318.1"/>
    <property type="molecule type" value="Genomic_DNA"/>
</dbReference>
<organism evidence="10 11">
    <name type="scientific">Rhodanobacter panaciterrae</name>
    <dbReference type="NCBI Taxonomy" id="490572"/>
    <lineage>
        <taxon>Bacteria</taxon>
        <taxon>Pseudomonadati</taxon>
        <taxon>Pseudomonadota</taxon>
        <taxon>Gammaproteobacteria</taxon>
        <taxon>Lysobacterales</taxon>
        <taxon>Rhodanobacteraceae</taxon>
        <taxon>Rhodanobacter</taxon>
    </lineage>
</organism>
<feature type="transmembrane region" description="Helical" evidence="9">
    <location>
        <begin position="290"/>
        <end position="308"/>
    </location>
</feature>
<comment type="similarity">
    <text evidence="3">Belongs to the LptF/LptG family.</text>
</comment>
<dbReference type="PANTHER" id="PTHR33529">
    <property type="entry name" value="SLR0882 PROTEIN-RELATED"/>
    <property type="match status" value="1"/>
</dbReference>
<dbReference type="InterPro" id="IPR005495">
    <property type="entry name" value="LptG/LptF_permease"/>
</dbReference>
<evidence type="ECO:0000256" key="5">
    <source>
        <dbReference type="ARBA" id="ARBA00022692"/>
    </source>
</evidence>
<dbReference type="Proteomes" id="UP000621898">
    <property type="component" value="Unassembled WGS sequence"/>
</dbReference>
<dbReference type="Pfam" id="PF03739">
    <property type="entry name" value="LptF_LptG"/>
    <property type="match status" value="1"/>
</dbReference>
<accession>A0ABQ3A3A2</accession>
<dbReference type="NCBIfam" id="TIGR04408">
    <property type="entry name" value="LptG_lptG"/>
    <property type="match status" value="1"/>
</dbReference>
<evidence type="ECO:0000256" key="2">
    <source>
        <dbReference type="ARBA" id="ARBA00004651"/>
    </source>
</evidence>
<evidence type="ECO:0000256" key="1">
    <source>
        <dbReference type="ARBA" id="ARBA00002265"/>
    </source>
</evidence>
<protein>
    <submittedName>
        <fullName evidence="10">LPS export ABC transporter permease LptG</fullName>
    </submittedName>
</protein>
<reference evidence="11" key="1">
    <citation type="journal article" date="2019" name="Int. J. Syst. Evol. Microbiol.">
        <title>The Global Catalogue of Microorganisms (GCM) 10K type strain sequencing project: providing services to taxonomists for standard genome sequencing and annotation.</title>
        <authorList>
            <consortium name="The Broad Institute Genomics Platform"/>
            <consortium name="The Broad Institute Genome Sequencing Center for Infectious Disease"/>
            <person name="Wu L."/>
            <person name="Ma J."/>
        </authorList>
    </citation>
    <scope>NUCLEOTIDE SEQUENCE [LARGE SCALE GENOMIC DNA]</scope>
    <source>
        <strain evidence="11">KCTC 22232</strain>
    </source>
</reference>
<dbReference type="PANTHER" id="PTHR33529:SF2">
    <property type="entry name" value="LIPOPOLYSACCHARIDE EXPORT SYSTEM PERMEASE PROTEIN LPTG"/>
    <property type="match status" value="1"/>
</dbReference>
<sequence length="371" mass="40233">MSLSLNGIFNVKRVDRLVAMSVLGSLLMVWLVLTGFDAVTQFLRQLVHVGKNGYTLSNAVVYVLVTFPRRAYEMFGNAALIGGLLGLGGLAGTGELTALRAAGMSRLRIAGSAVGVVAVLIVGVVILGETAAPWGDQQAQTMQLRMKSADLGMGTNSGLWARDGNSFINARGTSLKRHDGVGTVQLSDVRVFTFTADGQLSRFEWAKTAEHDGHEWILRDVRSTTLDAQGTHTTLIASQPWQSSLNPQVLAQSVIQPQYLSMRDLRRNMNYLESNGESPGSYAVAFWGRALYPLNVLVLVLCAMPFAFGALRSGGLGKRMFIGMLLAIGWYFLQQAMVNFGTVYGMPPLLANLLPALILALAAWLYFRRSA</sequence>
<feature type="transmembrane region" description="Helical" evidence="9">
    <location>
        <begin position="17"/>
        <end position="36"/>
    </location>
</feature>
<comment type="subcellular location">
    <subcellularLocation>
        <location evidence="2">Cell membrane</location>
        <topology evidence="2">Multi-pass membrane protein</topology>
    </subcellularLocation>
</comment>
<evidence type="ECO:0000256" key="6">
    <source>
        <dbReference type="ARBA" id="ARBA00022989"/>
    </source>
</evidence>